<evidence type="ECO:0000256" key="3">
    <source>
        <dbReference type="ARBA" id="ARBA00022630"/>
    </source>
</evidence>
<dbReference type="InterPro" id="IPR002938">
    <property type="entry name" value="FAD-bd"/>
</dbReference>
<protein>
    <recommendedName>
        <fullName evidence="8">FAD-binding domain-containing protein</fullName>
    </recommendedName>
</protein>
<sequence length="403" mass="44001">MTKDQKAFEIAIIGGGIAGIVFAISLLKRDIPCKIYERAHAFSDISAGLGISPNAQDAMAACDPSVHNAFKKVANGNTWESKKSILFEFLDGTNGATADSPLFHIENRTGLQGCHRGAFVNELLKLLPSHVVHFNKQLQAIDEDSSGGIRLSFQDGTIEEADAVVGCDGIKSKVREILRNDPHATAVEVLGEERALNATMWLGKDKHLLSYPVAHGTILNVVAYCSSSDKWPNESQLVLPATKEDLLHDFEDFRASVLKILDNAERLDRWAIFDLGDNPVPTFAKGRVCIIGDAAHASSPHHGAGAGLCIEDAAVLASILAHDTVRAGADIQAAFSAFDRSRRERAQWVVQKSRRAGQIFERQTEIGVDFRRICEELKETLSTIWDYDIDGAMKTVSIELDKA</sequence>
<feature type="domain" description="FAD-binding" evidence="8">
    <location>
        <begin position="9"/>
        <end position="352"/>
    </location>
</feature>
<evidence type="ECO:0000256" key="5">
    <source>
        <dbReference type="ARBA" id="ARBA00023002"/>
    </source>
</evidence>
<evidence type="ECO:0000256" key="2">
    <source>
        <dbReference type="ARBA" id="ARBA00007992"/>
    </source>
</evidence>
<dbReference type="Proteomes" id="UP000573603">
    <property type="component" value="Unassembled WGS sequence"/>
</dbReference>
<keyword evidence="5" id="KW-0560">Oxidoreductase</keyword>
<comment type="caution">
    <text evidence="9">The sequence shown here is derived from an EMBL/GenBank/DDBJ whole genome shotgun (WGS) entry which is preliminary data.</text>
</comment>
<evidence type="ECO:0000259" key="8">
    <source>
        <dbReference type="Pfam" id="PF01494"/>
    </source>
</evidence>
<gene>
    <name evidence="9" type="ORF">FANTH_4438</name>
</gene>
<evidence type="ECO:0000313" key="10">
    <source>
        <dbReference type="Proteomes" id="UP000573603"/>
    </source>
</evidence>
<dbReference type="PRINTS" id="PR00420">
    <property type="entry name" value="RNGMNOXGNASE"/>
</dbReference>
<dbReference type="SUPFAM" id="SSF51905">
    <property type="entry name" value="FAD/NAD(P)-binding domain"/>
    <property type="match status" value="1"/>
</dbReference>
<evidence type="ECO:0000256" key="4">
    <source>
        <dbReference type="ARBA" id="ARBA00022827"/>
    </source>
</evidence>
<comment type="similarity">
    <text evidence="2">Belongs to the paxM FAD-dependent monooxygenase family.</text>
</comment>
<dbReference type="SUPFAM" id="SSF54373">
    <property type="entry name" value="FAD-linked reductases, C-terminal domain"/>
    <property type="match status" value="1"/>
</dbReference>
<dbReference type="GO" id="GO:0071949">
    <property type="term" value="F:FAD binding"/>
    <property type="evidence" value="ECO:0007669"/>
    <property type="project" value="InterPro"/>
</dbReference>
<evidence type="ECO:0000256" key="1">
    <source>
        <dbReference type="ARBA" id="ARBA00001974"/>
    </source>
</evidence>
<evidence type="ECO:0000256" key="6">
    <source>
        <dbReference type="ARBA" id="ARBA00023033"/>
    </source>
</evidence>
<keyword evidence="7" id="KW-0472">Membrane</keyword>
<evidence type="ECO:0000256" key="7">
    <source>
        <dbReference type="SAM" id="Phobius"/>
    </source>
</evidence>
<reference evidence="9 10" key="1">
    <citation type="journal article" date="2020" name="BMC Genomics">
        <title>Correction to: Identification and distribution of gene clusters required for synthesis of sphingolipid metabolism inhibitors in diverse species of the filamentous fungus Fusarium.</title>
        <authorList>
            <person name="Kim H.S."/>
            <person name="Lohmar J.M."/>
            <person name="Busman M."/>
            <person name="Brown D.W."/>
            <person name="Naumann T.A."/>
            <person name="Divon H.H."/>
            <person name="Lysoe E."/>
            <person name="Uhlig S."/>
            <person name="Proctor R.H."/>
        </authorList>
    </citation>
    <scope>NUCLEOTIDE SEQUENCE [LARGE SCALE GENOMIC DNA]</scope>
    <source>
        <strain evidence="9 10">NRRL 25214</strain>
    </source>
</reference>
<dbReference type="Gene3D" id="3.50.50.60">
    <property type="entry name" value="FAD/NAD(P)-binding domain"/>
    <property type="match status" value="1"/>
</dbReference>
<dbReference type="InterPro" id="IPR036188">
    <property type="entry name" value="FAD/NAD-bd_sf"/>
</dbReference>
<feature type="transmembrane region" description="Helical" evidence="7">
    <location>
        <begin position="7"/>
        <end position="27"/>
    </location>
</feature>
<dbReference type="GO" id="GO:0004497">
    <property type="term" value="F:monooxygenase activity"/>
    <property type="evidence" value="ECO:0007669"/>
    <property type="project" value="UniProtKB-KW"/>
</dbReference>
<evidence type="ECO:0000313" key="9">
    <source>
        <dbReference type="EMBL" id="KAF5250338.1"/>
    </source>
</evidence>
<organism evidence="9 10">
    <name type="scientific">Fusarium anthophilum</name>
    <dbReference type="NCBI Taxonomy" id="48485"/>
    <lineage>
        <taxon>Eukaryota</taxon>
        <taxon>Fungi</taxon>
        <taxon>Dikarya</taxon>
        <taxon>Ascomycota</taxon>
        <taxon>Pezizomycotina</taxon>
        <taxon>Sordariomycetes</taxon>
        <taxon>Hypocreomycetidae</taxon>
        <taxon>Hypocreales</taxon>
        <taxon>Nectriaceae</taxon>
        <taxon>Fusarium</taxon>
        <taxon>Fusarium fujikuroi species complex</taxon>
    </lineage>
</organism>
<keyword evidence="4" id="KW-0274">FAD</keyword>
<keyword evidence="10" id="KW-1185">Reference proteome</keyword>
<dbReference type="PANTHER" id="PTHR46720:SF3">
    <property type="entry name" value="FAD-BINDING DOMAIN-CONTAINING PROTEIN-RELATED"/>
    <property type="match status" value="1"/>
</dbReference>
<comment type="cofactor">
    <cofactor evidence="1">
        <name>FAD</name>
        <dbReference type="ChEBI" id="CHEBI:57692"/>
    </cofactor>
</comment>
<name>A0A8H5E7U7_9HYPO</name>
<keyword evidence="7" id="KW-1133">Transmembrane helix</keyword>
<accession>A0A8H5E7U7</accession>
<dbReference type="EMBL" id="JABEVY010000092">
    <property type="protein sequence ID" value="KAF5250338.1"/>
    <property type="molecule type" value="Genomic_DNA"/>
</dbReference>
<keyword evidence="6" id="KW-0503">Monooxygenase</keyword>
<keyword evidence="7" id="KW-0812">Transmembrane</keyword>
<dbReference type="InterPro" id="IPR051104">
    <property type="entry name" value="FAD_monoxygenase"/>
</dbReference>
<keyword evidence="3" id="KW-0285">Flavoprotein</keyword>
<proteinExistence type="inferred from homology"/>
<dbReference type="Pfam" id="PF01494">
    <property type="entry name" value="FAD_binding_3"/>
    <property type="match status" value="1"/>
</dbReference>
<dbReference type="GO" id="GO:0044550">
    <property type="term" value="P:secondary metabolite biosynthetic process"/>
    <property type="evidence" value="ECO:0007669"/>
    <property type="project" value="TreeGrafter"/>
</dbReference>
<dbReference type="AlphaFoldDB" id="A0A8H5E7U7"/>
<dbReference type="PANTHER" id="PTHR46720">
    <property type="entry name" value="HYDROXYLASE, PUTATIVE (AFU_ORTHOLOGUE AFUA_3G01460)-RELATED"/>
    <property type="match status" value="1"/>
</dbReference>